<name>A0AAT9HG86_9ACTN</name>
<dbReference type="Gene3D" id="3.40.50.970">
    <property type="match status" value="1"/>
</dbReference>
<dbReference type="PANTHER" id="PTHR43322:SF5">
    <property type="entry name" value="1-DEOXY-D-XYLULOSE-5-PHOSPHATE SYNTHASE, CHLOROPLASTIC"/>
    <property type="match status" value="1"/>
</dbReference>
<keyword evidence="7" id="KW-0786">Thiamine pyrophosphate</keyword>
<feature type="compositionally biased region" description="Low complexity" evidence="8">
    <location>
        <begin position="105"/>
        <end position="155"/>
    </location>
</feature>
<dbReference type="GO" id="GO:0005829">
    <property type="term" value="C:cytosol"/>
    <property type="evidence" value="ECO:0007669"/>
    <property type="project" value="TreeGrafter"/>
</dbReference>
<evidence type="ECO:0000256" key="1">
    <source>
        <dbReference type="ARBA" id="ARBA00001946"/>
    </source>
</evidence>
<dbReference type="EMBL" id="AP035768">
    <property type="protein sequence ID" value="BFO16430.1"/>
    <property type="molecule type" value="Genomic_DNA"/>
</dbReference>
<dbReference type="InterPro" id="IPR049557">
    <property type="entry name" value="Transketolase_CS"/>
</dbReference>
<evidence type="ECO:0000256" key="5">
    <source>
        <dbReference type="ARBA" id="ARBA00022723"/>
    </source>
</evidence>
<gene>
    <name evidence="9" type="ORF">SHKM778_28180</name>
</gene>
<dbReference type="GO" id="GO:0019288">
    <property type="term" value="P:isopentenyl diphosphate biosynthetic process, methylerythritol 4-phosphate pathway"/>
    <property type="evidence" value="ECO:0007669"/>
    <property type="project" value="TreeGrafter"/>
</dbReference>
<keyword evidence="6" id="KW-0460">Magnesium</keyword>
<dbReference type="InterPro" id="IPR005477">
    <property type="entry name" value="Dxylulose-5-P_synthase"/>
</dbReference>
<evidence type="ECO:0000256" key="6">
    <source>
        <dbReference type="ARBA" id="ARBA00022842"/>
    </source>
</evidence>
<organism evidence="9">
    <name type="scientific">Streptomyces haneummycinicus</name>
    <dbReference type="NCBI Taxonomy" id="3074435"/>
    <lineage>
        <taxon>Bacteria</taxon>
        <taxon>Bacillati</taxon>
        <taxon>Actinomycetota</taxon>
        <taxon>Actinomycetes</taxon>
        <taxon>Kitasatosporales</taxon>
        <taxon>Streptomycetaceae</taxon>
        <taxon>Streptomyces</taxon>
    </lineage>
</organism>
<dbReference type="PANTHER" id="PTHR43322">
    <property type="entry name" value="1-D-DEOXYXYLULOSE 5-PHOSPHATE SYNTHASE-RELATED"/>
    <property type="match status" value="1"/>
</dbReference>
<feature type="region of interest" description="Disordered" evidence="8">
    <location>
        <begin position="90"/>
        <end position="155"/>
    </location>
</feature>
<protein>
    <recommendedName>
        <fullName evidence="10">Transketolase signature 1 domain-containing protein</fullName>
    </recommendedName>
</protein>
<proteinExistence type="predicted"/>
<evidence type="ECO:0008006" key="10">
    <source>
        <dbReference type="Google" id="ProtNLM"/>
    </source>
</evidence>
<evidence type="ECO:0000256" key="2">
    <source>
        <dbReference type="ARBA" id="ARBA00001964"/>
    </source>
</evidence>
<evidence type="ECO:0000256" key="8">
    <source>
        <dbReference type="SAM" id="MobiDB-lite"/>
    </source>
</evidence>
<dbReference type="PROSITE" id="PS00801">
    <property type="entry name" value="TRANSKETOLASE_1"/>
    <property type="match status" value="1"/>
</dbReference>
<keyword evidence="4" id="KW-0808">Transferase</keyword>
<reference evidence="9" key="1">
    <citation type="submission" date="2024-06" db="EMBL/GenBank/DDBJ databases">
        <authorList>
            <consortium name="consrtm"/>
            <person name="Uemura M."/>
            <person name="Terahara T."/>
        </authorList>
    </citation>
    <scope>NUCLEOTIDE SEQUENCE</scope>
    <source>
        <strain evidence="9">KM77-8</strain>
    </source>
</reference>
<evidence type="ECO:0000256" key="7">
    <source>
        <dbReference type="ARBA" id="ARBA00023052"/>
    </source>
</evidence>
<dbReference type="Pfam" id="PF13292">
    <property type="entry name" value="DXP_synthase_N"/>
    <property type="match status" value="1"/>
</dbReference>
<evidence type="ECO:0000256" key="3">
    <source>
        <dbReference type="ARBA" id="ARBA00011738"/>
    </source>
</evidence>
<dbReference type="GO" id="GO:0008661">
    <property type="term" value="F:1-deoxy-D-xylulose-5-phosphate synthase activity"/>
    <property type="evidence" value="ECO:0007669"/>
    <property type="project" value="InterPro"/>
</dbReference>
<comment type="cofactor">
    <cofactor evidence="1">
        <name>Mg(2+)</name>
        <dbReference type="ChEBI" id="CHEBI:18420"/>
    </cofactor>
</comment>
<dbReference type="AlphaFoldDB" id="A0AAT9HG86"/>
<comment type="subunit">
    <text evidence="3">Homodimer.</text>
</comment>
<dbReference type="InterPro" id="IPR029061">
    <property type="entry name" value="THDP-binding"/>
</dbReference>
<sequence>MPLLTRIRGPRDLDRLSPEELDQLAGEIRTFLVEAVSKTGGHLGPNLGVVELTLALHRVFESPTDKVLWDTGHQSYVHKLLTGRQDFSKLKMKGGLSGYPRRRSPSTTSSRTATPPRCSAGPTASPRPTRSRSATATSSPSSVTARSPAVWPGRR</sequence>
<reference evidence="9" key="2">
    <citation type="submission" date="2024-07" db="EMBL/GenBank/DDBJ databases">
        <title>Streptomyces haneummycinica sp. nov., a new antibiotic-producing actinobacterium isolated from marine sediment.</title>
        <authorList>
            <person name="Uemura M."/>
            <person name="Hamada M."/>
            <person name="Hirano S."/>
            <person name="Kobayashi K."/>
            <person name="Ohshiro T."/>
            <person name="Kobayashi T."/>
            <person name="Terahara T."/>
        </authorList>
    </citation>
    <scope>NUCLEOTIDE SEQUENCE</scope>
    <source>
        <strain evidence="9">KM77-8</strain>
    </source>
</reference>
<evidence type="ECO:0000256" key="4">
    <source>
        <dbReference type="ARBA" id="ARBA00022679"/>
    </source>
</evidence>
<dbReference type="GO" id="GO:0000287">
    <property type="term" value="F:magnesium ion binding"/>
    <property type="evidence" value="ECO:0007669"/>
    <property type="project" value="UniProtKB-ARBA"/>
</dbReference>
<comment type="cofactor">
    <cofactor evidence="2">
        <name>thiamine diphosphate</name>
        <dbReference type="ChEBI" id="CHEBI:58937"/>
    </cofactor>
</comment>
<dbReference type="GO" id="GO:0016114">
    <property type="term" value="P:terpenoid biosynthetic process"/>
    <property type="evidence" value="ECO:0007669"/>
    <property type="project" value="InterPro"/>
</dbReference>
<evidence type="ECO:0000313" key="9">
    <source>
        <dbReference type="EMBL" id="BFO16430.1"/>
    </source>
</evidence>
<accession>A0AAT9HG86</accession>
<keyword evidence="5" id="KW-0479">Metal-binding</keyword>
<dbReference type="SUPFAM" id="SSF52518">
    <property type="entry name" value="Thiamin diphosphate-binding fold (THDP-binding)"/>
    <property type="match status" value="1"/>
</dbReference>